<sequence>MLCRSGRECSLDHTVAHISPYSTWSNTTGQISPWDKTLYLRNKSLPRKAKSRISMYIMLVLIGAADNPADRSCVL</sequence>
<organism evidence="1 2">
    <name type="scientific">Elysia crispata</name>
    <name type="common">lettuce slug</name>
    <dbReference type="NCBI Taxonomy" id="231223"/>
    <lineage>
        <taxon>Eukaryota</taxon>
        <taxon>Metazoa</taxon>
        <taxon>Spiralia</taxon>
        <taxon>Lophotrochozoa</taxon>
        <taxon>Mollusca</taxon>
        <taxon>Gastropoda</taxon>
        <taxon>Heterobranchia</taxon>
        <taxon>Euthyneura</taxon>
        <taxon>Panpulmonata</taxon>
        <taxon>Sacoglossa</taxon>
        <taxon>Placobranchoidea</taxon>
        <taxon>Plakobranchidae</taxon>
        <taxon>Elysia</taxon>
    </lineage>
</organism>
<proteinExistence type="predicted"/>
<protein>
    <submittedName>
        <fullName evidence="1">Uncharacterized protein</fullName>
    </submittedName>
</protein>
<keyword evidence="2" id="KW-1185">Reference proteome</keyword>
<comment type="caution">
    <text evidence="1">The sequence shown here is derived from an EMBL/GenBank/DDBJ whole genome shotgun (WGS) entry which is preliminary data.</text>
</comment>
<accession>A0AAE0ZQ27</accession>
<dbReference type="AlphaFoldDB" id="A0AAE0ZQ27"/>
<gene>
    <name evidence="1" type="ORF">RRG08_007971</name>
</gene>
<dbReference type="Proteomes" id="UP001283361">
    <property type="component" value="Unassembled WGS sequence"/>
</dbReference>
<dbReference type="EMBL" id="JAWDGP010003536">
    <property type="protein sequence ID" value="KAK3773484.1"/>
    <property type="molecule type" value="Genomic_DNA"/>
</dbReference>
<evidence type="ECO:0000313" key="2">
    <source>
        <dbReference type="Proteomes" id="UP001283361"/>
    </source>
</evidence>
<evidence type="ECO:0000313" key="1">
    <source>
        <dbReference type="EMBL" id="KAK3773484.1"/>
    </source>
</evidence>
<name>A0AAE0ZQ27_9GAST</name>
<reference evidence="1" key="1">
    <citation type="journal article" date="2023" name="G3 (Bethesda)">
        <title>A reference genome for the long-term kleptoplast-retaining sea slug Elysia crispata morphotype clarki.</title>
        <authorList>
            <person name="Eastman K.E."/>
            <person name="Pendleton A.L."/>
            <person name="Shaikh M.A."/>
            <person name="Suttiyut T."/>
            <person name="Ogas R."/>
            <person name="Tomko P."/>
            <person name="Gavelis G."/>
            <person name="Widhalm J.R."/>
            <person name="Wisecaver J.H."/>
        </authorList>
    </citation>
    <scope>NUCLEOTIDE SEQUENCE</scope>
    <source>
        <strain evidence="1">ECLA1</strain>
    </source>
</reference>